<reference evidence="2" key="1">
    <citation type="submission" date="2023-06" db="EMBL/GenBank/DDBJ databases">
        <title>Survivors Of The Sea: Transcriptome response of Skeletonema marinoi to long-term dormancy.</title>
        <authorList>
            <person name="Pinder M.I.M."/>
            <person name="Kourtchenko O."/>
            <person name="Robertson E.K."/>
            <person name="Larsson T."/>
            <person name="Maumus F."/>
            <person name="Osuna-Cruz C.M."/>
            <person name="Vancaester E."/>
            <person name="Stenow R."/>
            <person name="Vandepoele K."/>
            <person name="Ploug H."/>
            <person name="Bruchert V."/>
            <person name="Godhe A."/>
            <person name="Topel M."/>
        </authorList>
    </citation>
    <scope>NUCLEOTIDE SEQUENCE</scope>
    <source>
        <strain evidence="2">R05AC</strain>
    </source>
</reference>
<feature type="region of interest" description="Disordered" evidence="1">
    <location>
        <begin position="90"/>
        <end position="113"/>
    </location>
</feature>
<feature type="compositionally biased region" description="Polar residues" evidence="1">
    <location>
        <begin position="95"/>
        <end position="113"/>
    </location>
</feature>
<sequence length="113" mass="12509">MVDTRVVRRSIFNTPKAQNSHIAWWQQANTTVQFDRRLFDGNSLFANPIVKVTSDGDADVQERKKKVCTPSPVKGRNHVCIQTDNESIDGCFGDSKSSPPAESLTNGSESNVK</sequence>
<protein>
    <submittedName>
        <fullName evidence="2">Uncharacterized protein</fullName>
    </submittedName>
</protein>
<gene>
    <name evidence="2" type="ORF">QTG54_010597</name>
</gene>
<dbReference type="AlphaFoldDB" id="A0AAD9D918"/>
<proteinExistence type="predicted"/>
<name>A0AAD9D918_9STRA</name>
<evidence type="ECO:0000313" key="3">
    <source>
        <dbReference type="Proteomes" id="UP001224775"/>
    </source>
</evidence>
<accession>A0AAD9D918</accession>
<dbReference type="Proteomes" id="UP001224775">
    <property type="component" value="Unassembled WGS sequence"/>
</dbReference>
<evidence type="ECO:0000313" key="2">
    <source>
        <dbReference type="EMBL" id="KAK1738567.1"/>
    </source>
</evidence>
<dbReference type="EMBL" id="JATAAI010000020">
    <property type="protein sequence ID" value="KAK1738567.1"/>
    <property type="molecule type" value="Genomic_DNA"/>
</dbReference>
<keyword evidence="3" id="KW-1185">Reference proteome</keyword>
<organism evidence="2 3">
    <name type="scientific">Skeletonema marinoi</name>
    <dbReference type="NCBI Taxonomy" id="267567"/>
    <lineage>
        <taxon>Eukaryota</taxon>
        <taxon>Sar</taxon>
        <taxon>Stramenopiles</taxon>
        <taxon>Ochrophyta</taxon>
        <taxon>Bacillariophyta</taxon>
        <taxon>Coscinodiscophyceae</taxon>
        <taxon>Thalassiosirophycidae</taxon>
        <taxon>Thalassiosirales</taxon>
        <taxon>Skeletonemataceae</taxon>
        <taxon>Skeletonema</taxon>
        <taxon>Skeletonema marinoi-dohrnii complex</taxon>
    </lineage>
</organism>
<evidence type="ECO:0000256" key="1">
    <source>
        <dbReference type="SAM" id="MobiDB-lite"/>
    </source>
</evidence>
<comment type="caution">
    <text evidence="2">The sequence shown here is derived from an EMBL/GenBank/DDBJ whole genome shotgun (WGS) entry which is preliminary data.</text>
</comment>